<gene>
    <name evidence="1" type="primary">Os01g0256800_1</name>
    <name evidence="1" type="ORF">CK203_002907</name>
</gene>
<proteinExistence type="predicted"/>
<dbReference type="AlphaFoldDB" id="A0A438KHH0"/>
<dbReference type="Proteomes" id="UP000288805">
    <property type="component" value="Unassembled WGS sequence"/>
</dbReference>
<reference evidence="1 2" key="1">
    <citation type="journal article" date="2018" name="PLoS Genet.">
        <title>Population sequencing reveals clonal diversity and ancestral inbreeding in the grapevine cultivar Chardonnay.</title>
        <authorList>
            <person name="Roach M.J."/>
            <person name="Johnson D.L."/>
            <person name="Bohlmann J."/>
            <person name="van Vuuren H.J."/>
            <person name="Jones S.J."/>
            <person name="Pretorius I.S."/>
            <person name="Schmidt S.A."/>
            <person name="Borneman A.R."/>
        </authorList>
    </citation>
    <scope>NUCLEOTIDE SEQUENCE [LARGE SCALE GENOMIC DNA]</scope>
    <source>
        <strain evidence="2">cv. Chardonnay</strain>
        <tissue evidence="1">Leaf</tissue>
    </source>
</reference>
<dbReference type="Gene3D" id="3.40.50.300">
    <property type="entry name" value="P-loop containing nucleotide triphosphate hydrolases"/>
    <property type="match status" value="1"/>
</dbReference>
<protein>
    <submittedName>
        <fullName evidence="1">Zinc finger CCCH domain-containing protein 4</fullName>
    </submittedName>
</protein>
<sequence>MAPILCTQPRRFAVVAVARMVAKARNSEVGGEVGYHIGHSKLLSERVAQLVRANTRKCSPSKWHMVLGSNVVTDDTLNLLGVGCHGVVSTPRKKGIEKIVMSCNYSWERLALVSKTAISLNNACNTLAPQSFEHPNQLIQAVREAKLRVNKKRMLKKASLVTLESFARQLMSQFLDIVMVMGFHIYDY</sequence>
<comment type="caution">
    <text evidence="1">The sequence shown here is derived from an EMBL/GenBank/DDBJ whole genome shotgun (WGS) entry which is preliminary data.</text>
</comment>
<evidence type="ECO:0000313" key="1">
    <source>
        <dbReference type="EMBL" id="RVX20665.1"/>
    </source>
</evidence>
<dbReference type="InterPro" id="IPR027417">
    <property type="entry name" value="P-loop_NTPase"/>
</dbReference>
<dbReference type="EMBL" id="QGNW01000006">
    <property type="protein sequence ID" value="RVX20665.1"/>
    <property type="molecule type" value="Genomic_DNA"/>
</dbReference>
<organism evidence="1 2">
    <name type="scientific">Vitis vinifera</name>
    <name type="common">Grape</name>
    <dbReference type="NCBI Taxonomy" id="29760"/>
    <lineage>
        <taxon>Eukaryota</taxon>
        <taxon>Viridiplantae</taxon>
        <taxon>Streptophyta</taxon>
        <taxon>Embryophyta</taxon>
        <taxon>Tracheophyta</taxon>
        <taxon>Spermatophyta</taxon>
        <taxon>Magnoliopsida</taxon>
        <taxon>eudicotyledons</taxon>
        <taxon>Gunneridae</taxon>
        <taxon>Pentapetalae</taxon>
        <taxon>rosids</taxon>
        <taxon>Vitales</taxon>
        <taxon>Vitaceae</taxon>
        <taxon>Viteae</taxon>
        <taxon>Vitis</taxon>
    </lineage>
</organism>
<evidence type="ECO:0000313" key="2">
    <source>
        <dbReference type="Proteomes" id="UP000288805"/>
    </source>
</evidence>
<accession>A0A438KHH0</accession>
<name>A0A438KHH0_VITVI</name>